<sequence>MVLKVIHYSMNKRKLMNNTLNAKLSKLIYALASDDPNYLAKAGVFDRLLLLIRELYQMLDDSEGLNRLSLRLRYGKRYGMIALDAAATGEDAGALRLKRWMVYSRIAERIVGCGNDLSVALDDMVVENEEAKQRYMDAANEIIKRFGLAGYVPEPPKSVTAEQNEPAPKPEPKSIISRRGSSLSMLNVKGEVERYPVAQAASSMKISRLKFVVSRSK</sequence>
<reference evidence="2 3" key="1">
    <citation type="submission" date="2009-10" db="EMBL/GenBank/DDBJ databases">
        <authorList>
            <person name="Weinstock G."/>
            <person name="Sodergren E."/>
            <person name="Clifton S."/>
            <person name="Fulton L."/>
            <person name="Fulton B."/>
            <person name="Courtney L."/>
            <person name="Fronick C."/>
            <person name="Harrison M."/>
            <person name="Strong C."/>
            <person name="Farmer C."/>
            <person name="Delahaunty K."/>
            <person name="Markovic C."/>
            <person name="Hall O."/>
            <person name="Minx P."/>
            <person name="Tomlinson C."/>
            <person name="Mitreva M."/>
            <person name="Nelson J."/>
            <person name="Hou S."/>
            <person name="Wollam A."/>
            <person name="Pepin K.H."/>
            <person name="Johnson M."/>
            <person name="Bhonagiri V."/>
            <person name="Nash W.E."/>
            <person name="Warren W."/>
            <person name="Chinwalla A."/>
            <person name="Mardis E.R."/>
            <person name="Wilson R.K."/>
        </authorList>
    </citation>
    <scope>NUCLEOTIDE SEQUENCE [LARGE SCALE GENOMIC DNA]</scope>
    <source>
        <strain evidence="3">ATCC 25996 / DSM 4631 / NCTC 10774 / M26</strain>
    </source>
</reference>
<evidence type="ECO:0000256" key="1">
    <source>
        <dbReference type="SAM" id="MobiDB-lite"/>
    </source>
</evidence>
<feature type="region of interest" description="Disordered" evidence="1">
    <location>
        <begin position="155"/>
        <end position="180"/>
    </location>
</feature>
<evidence type="ECO:0000313" key="3">
    <source>
        <dbReference type="Proteomes" id="UP000003344"/>
    </source>
</evidence>
<protein>
    <submittedName>
        <fullName evidence="2">Uncharacterized protein</fullName>
    </submittedName>
</protein>
<dbReference type="Proteomes" id="UP000003344">
    <property type="component" value="Unassembled WGS sequence"/>
</dbReference>
<name>D2ZW34_NEIM2</name>
<evidence type="ECO:0000313" key="2">
    <source>
        <dbReference type="EMBL" id="EFC88778.1"/>
    </source>
</evidence>
<accession>D2ZW34</accession>
<proteinExistence type="predicted"/>
<gene>
    <name evidence="2" type="ORF">NEIMUCOT_04827</name>
</gene>
<organism evidence="2 3">
    <name type="scientific">Neisseria mucosa (strain ATCC 25996 / DSM 4631 / NCTC 10774 / M26)</name>
    <dbReference type="NCBI Taxonomy" id="546266"/>
    <lineage>
        <taxon>Bacteria</taxon>
        <taxon>Pseudomonadati</taxon>
        <taxon>Pseudomonadota</taxon>
        <taxon>Betaproteobacteria</taxon>
        <taxon>Neisseriales</taxon>
        <taxon>Neisseriaceae</taxon>
        <taxon>Neisseria</taxon>
    </lineage>
</organism>
<dbReference type="EMBL" id="ACDX02000006">
    <property type="protein sequence ID" value="EFC88778.1"/>
    <property type="molecule type" value="Genomic_DNA"/>
</dbReference>
<dbReference type="STRING" id="546266.NEIMUCOT_04827"/>
<comment type="caution">
    <text evidence="2">The sequence shown here is derived from an EMBL/GenBank/DDBJ whole genome shotgun (WGS) entry which is preliminary data.</text>
</comment>
<dbReference type="AlphaFoldDB" id="D2ZW34"/>